<keyword evidence="4" id="KW-0547">Nucleotide-binding</keyword>
<feature type="compositionally biased region" description="Basic and acidic residues" evidence="13">
    <location>
        <begin position="309"/>
        <end position="320"/>
    </location>
</feature>
<dbReference type="SMART" id="SM00487">
    <property type="entry name" value="DEXDc"/>
    <property type="match status" value="1"/>
</dbReference>
<dbReference type="Proteomes" id="UP000750334">
    <property type="component" value="Unassembled WGS sequence"/>
</dbReference>
<evidence type="ECO:0000256" key="3">
    <source>
        <dbReference type="ARBA" id="ARBA00022664"/>
    </source>
</evidence>
<protein>
    <recommendedName>
        <fullName evidence="12">Pre-mRNA-splicing factor ATP-dependent RNA helicase PRP16</fullName>
        <ecNumber evidence="2">3.6.4.13</ecNumber>
    </recommendedName>
</protein>
<dbReference type="Gene3D" id="3.40.50.300">
    <property type="entry name" value="P-loop containing nucleotide triphosphate hydrolases"/>
    <property type="match status" value="2"/>
</dbReference>
<keyword evidence="9" id="KW-0539">Nucleus</keyword>
<dbReference type="GO" id="GO:0005681">
    <property type="term" value="C:spliceosomal complex"/>
    <property type="evidence" value="ECO:0007669"/>
    <property type="project" value="UniProtKB-ARBA"/>
</dbReference>
<comment type="catalytic activity">
    <reaction evidence="11">
        <text>ATP + H2O = ADP + phosphate + H(+)</text>
        <dbReference type="Rhea" id="RHEA:13065"/>
        <dbReference type="ChEBI" id="CHEBI:15377"/>
        <dbReference type="ChEBI" id="CHEBI:15378"/>
        <dbReference type="ChEBI" id="CHEBI:30616"/>
        <dbReference type="ChEBI" id="CHEBI:43474"/>
        <dbReference type="ChEBI" id="CHEBI:456216"/>
        <dbReference type="EC" id="3.6.4.13"/>
    </reaction>
</comment>
<evidence type="ECO:0000256" key="12">
    <source>
        <dbReference type="ARBA" id="ARBA00070009"/>
    </source>
</evidence>
<dbReference type="SUPFAM" id="SSF52540">
    <property type="entry name" value="P-loop containing nucleoside triphosphate hydrolases"/>
    <property type="match status" value="1"/>
</dbReference>
<comment type="subcellular location">
    <subcellularLocation>
        <location evidence="1">Nucleus</location>
    </subcellularLocation>
</comment>
<feature type="domain" description="Helicase ATP-binding" evidence="14">
    <location>
        <begin position="375"/>
        <end position="539"/>
    </location>
</feature>
<dbReference type="InterPro" id="IPR001650">
    <property type="entry name" value="Helicase_C-like"/>
</dbReference>
<dbReference type="PROSITE" id="PS51192">
    <property type="entry name" value="HELICASE_ATP_BIND_1"/>
    <property type="match status" value="1"/>
</dbReference>
<evidence type="ECO:0000256" key="13">
    <source>
        <dbReference type="SAM" id="MobiDB-lite"/>
    </source>
</evidence>
<evidence type="ECO:0000256" key="6">
    <source>
        <dbReference type="ARBA" id="ARBA00022806"/>
    </source>
</evidence>
<evidence type="ECO:0000256" key="4">
    <source>
        <dbReference type="ARBA" id="ARBA00022741"/>
    </source>
</evidence>
<dbReference type="GO" id="GO:0022613">
    <property type="term" value="P:ribonucleoprotein complex biogenesis"/>
    <property type="evidence" value="ECO:0007669"/>
    <property type="project" value="UniProtKB-ARBA"/>
</dbReference>
<evidence type="ECO:0000256" key="2">
    <source>
        <dbReference type="ARBA" id="ARBA00012552"/>
    </source>
</evidence>
<keyword evidence="6 16" id="KW-0347">Helicase</keyword>
<evidence type="ECO:0000313" key="17">
    <source>
        <dbReference type="Proteomes" id="UP000750334"/>
    </source>
</evidence>
<keyword evidence="3" id="KW-0507">mRNA processing</keyword>
<dbReference type="PROSITE" id="PS00690">
    <property type="entry name" value="DEAH_ATP_HELICASE"/>
    <property type="match status" value="1"/>
</dbReference>
<dbReference type="AlphaFoldDB" id="A0A9P6WAH6"/>
<dbReference type="Gene3D" id="1.20.120.1080">
    <property type="match status" value="1"/>
</dbReference>
<evidence type="ECO:0000256" key="1">
    <source>
        <dbReference type="ARBA" id="ARBA00004123"/>
    </source>
</evidence>
<evidence type="ECO:0000256" key="8">
    <source>
        <dbReference type="ARBA" id="ARBA00023187"/>
    </source>
</evidence>
<proteinExistence type="inferred from homology"/>
<dbReference type="Pfam" id="PF21010">
    <property type="entry name" value="HA2_C"/>
    <property type="match status" value="1"/>
</dbReference>
<dbReference type="PANTHER" id="PTHR18934">
    <property type="entry name" value="ATP-DEPENDENT RNA HELICASE"/>
    <property type="match status" value="1"/>
</dbReference>
<evidence type="ECO:0000256" key="7">
    <source>
        <dbReference type="ARBA" id="ARBA00022840"/>
    </source>
</evidence>
<gene>
    <name evidence="16" type="primary">PRP16</name>
    <name evidence="16" type="ORF">C6P45_004343</name>
</gene>
<evidence type="ECO:0000256" key="11">
    <source>
        <dbReference type="ARBA" id="ARBA00047984"/>
    </source>
</evidence>
<reference evidence="16 17" key="1">
    <citation type="submission" date="2020-11" db="EMBL/GenBank/DDBJ databases">
        <title>Kefir isolates.</title>
        <authorList>
            <person name="Marcisauskas S."/>
            <person name="Kim Y."/>
            <person name="Blasche S."/>
        </authorList>
    </citation>
    <scope>NUCLEOTIDE SEQUENCE [LARGE SCALE GENOMIC DNA]</scope>
    <source>
        <strain evidence="16 17">OG2</strain>
    </source>
</reference>
<sequence length="1092" mass="124156">MANDQDILELLQNHSKSNISENFVKVIRRLKQQNEKDKDGFINKCKALGKFADSDVTLGKVFDLLGNENSKKPATEPKQIEKKPFKITLENGSDEDIDNENDLDELDLPIKSNPFIKKFPLSAQDNKGAPAITFKRLKKKDADRLKEYSTQKNVSSTTKDIVKTSSELVKDKNRAITEIDKDWYNFDDDYGNPVSEEIEGIQELDSQLDKVSYPSIDKNYHIQSSIYQDALHSEIQLNILPTEQRKIWLPQFLIDYAQKYSITKDEIIGATVQSSNVDDTINPFRNPESEFSVNARKGSNLVNKRRLHREQTQRAKEKTAVEGTKIGDALGLDKENNQEQIPTKQSNNKNKSNYKEDINATRQSLPAYKSRDALLSMIRENQVSIIIGETGSGKTTQLPQYLYEDGFTSNGKIIGVTQPRRVAAMSVAKRVAQEMDVKIKEEVGYTIRFEDFSSSNTKIKFMTDGILLREALLDNDLDKYSCIMIDEAHERTLNTDVMLGILKDLLQRRKDLKLIITSATMNAMKFSKFFGNAPQFTIPGRTFPVEINYSKHPVSDYVEAAVKQAVNIHMSTSIQSGDILIFMTGQEDVEVTTDTIRERLLELYRKKGDFTSPNDDLEDIEIYPIYSALAPEFQNRIFRKLDISKRKIVIATNIAETSLTIDGIRYVIDCGYSKLKVYNPRIGLDALATTPISLANANQRSGRAGRTAPGVAYRLYTEESVENDMYTSTIPEIQRTNLSNTVLLLKSLGIKNVLCFPFIDMPPIQTLLSSLYELWSIGAIDNFGELTKLGTEMSKLPLQPSLSKILLKSVEFGCSAEMLIIVSMLSIPQIFQRPKGREKESDKERSRFFIAGSDHLTLLNVYLQWKSNRFSTKWCTKCFIQSRSLSKAEDIRKQLLRVMESQNIQLKSIGSNWDVIRHCICTGFSHQAAKLSGLKRYVHLRTGMHTQIHPTSALFGMGDLPPYVIYNELLMTSSEYLVCVTAVDPFWLMESSLLMYDIKKQNAENEYSTGIFGNNSNVKANKFEFEGARKLVSEKLDNCIQRRKYLIDKLGKDASKFREQSSQDVKHTQAKQSTRTSLLSTGLTRFKRRRPF</sequence>
<dbReference type="Pfam" id="PF07717">
    <property type="entry name" value="OB_NTP_bind"/>
    <property type="match status" value="1"/>
</dbReference>
<dbReference type="InterPro" id="IPR011545">
    <property type="entry name" value="DEAD/DEAH_box_helicase_dom"/>
</dbReference>
<keyword evidence="8" id="KW-0508">mRNA splicing</keyword>
<dbReference type="Pfam" id="PF00271">
    <property type="entry name" value="Helicase_C"/>
    <property type="match status" value="1"/>
</dbReference>
<dbReference type="PANTHER" id="PTHR18934:SF91">
    <property type="entry name" value="PRE-MRNA-SPLICING FACTOR ATP-DEPENDENT RNA HELICASE PRP16"/>
    <property type="match status" value="1"/>
</dbReference>
<dbReference type="SMART" id="SM00490">
    <property type="entry name" value="HELICc"/>
    <property type="match status" value="1"/>
</dbReference>
<dbReference type="GO" id="GO:0016787">
    <property type="term" value="F:hydrolase activity"/>
    <property type="evidence" value="ECO:0007669"/>
    <property type="project" value="UniProtKB-KW"/>
</dbReference>
<dbReference type="Pfam" id="PF04408">
    <property type="entry name" value="WHD_HA2"/>
    <property type="match status" value="1"/>
</dbReference>
<dbReference type="GO" id="GO:0003723">
    <property type="term" value="F:RNA binding"/>
    <property type="evidence" value="ECO:0007669"/>
    <property type="project" value="TreeGrafter"/>
</dbReference>
<dbReference type="GO" id="GO:0000398">
    <property type="term" value="P:mRNA splicing, via spliceosome"/>
    <property type="evidence" value="ECO:0007669"/>
    <property type="project" value="UniProtKB-ARBA"/>
</dbReference>
<dbReference type="InterPro" id="IPR011709">
    <property type="entry name" value="DEAD-box_helicase_OB_fold"/>
</dbReference>
<dbReference type="EC" id="3.6.4.13" evidence="2"/>
<evidence type="ECO:0000259" key="15">
    <source>
        <dbReference type="PROSITE" id="PS51194"/>
    </source>
</evidence>
<dbReference type="InterPro" id="IPR007502">
    <property type="entry name" value="Helicase-assoc_dom"/>
</dbReference>
<dbReference type="InterPro" id="IPR027417">
    <property type="entry name" value="P-loop_NTPase"/>
</dbReference>
<evidence type="ECO:0000259" key="14">
    <source>
        <dbReference type="PROSITE" id="PS51192"/>
    </source>
</evidence>
<dbReference type="InterPro" id="IPR048333">
    <property type="entry name" value="HA2_WH"/>
</dbReference>
<dbReference type="PROSITE" id="PS51194">
    <property type="entry name" value="HELICASE_CTER"/>
    <property type="match status" value="1"/>
</dbReference>
<evidence type="ECO:0000313" key="16">
    <source>
        <dbReference type="EMBL" id="KAG0668803.1"/>
    </source>
</evidence>
<dbReference type="GO" id="GO:0034458">
    <property type="term" value="F:3'-5' RNA helicase activity"/>
    <property type="evidence" value="ECO:0007669"/>
    <property type="project" value="TreeGrafter"/>
</dbReference>
<dbReference type="GO" id="GO:0071826">
    <property type="term" value="P:protein-RNA complex organization"/>
    <property type="evidence" value="ECO:0007669"/>
    <property type="project" value="UniProtKB-ARBA"/>
</dbReference>
<feature type="domain" description="Helicase C-terminal" evidence="15">
    <location>
        <begin position="553"/>
        <end position="749"/>
    </location>
</feature>
<dbReference type="GO" id="GO:0005524">
    <property type="term" value="F:ATP binding"/>
    <property type="evidence" value="ECO:0007669"/>
    <property type="project" value="UniProtKB-KW"/>
</dbReference>
<dbReference type="CDD" id="cd18791">
    <property type="entry name" value="SF2_C_RHA"/>
    <property type="match status" value="1"/>
</dbReference>
<keyword evidence="17" id="KW-1185">Reference proteome</keyword>
<comment type="similarity">
    <text evidence="10">Belongs to the DEAD box helicase family. DEAH subfamily. PRP16 sub-subfamily.</text>
</comment>
<dbReference type="InterPro" id="IPR014001">
    <property type="entry name" value="Helicase_ATP-bd"/>
</dbReference>
<dbReference type="FunFam" id="3.40.50.300:FF:001369">
    <property type="entry name" value="Putative pre-mRNA splicing factor"/>
    <property type="match status" value="1"/>
</dbReference>
<feature type="region of interest" description="Disordered" evidence="13">
    <location>
        <begin position="307"/>
        <end position="355"/>
    </location>
</feature>
<keyword evidence="7" id="KW-0067">ATP-binding</keyword>
<name>A0A9P6WAH6_MAUEX</name>
<keyword evidence="5" id="KW-0378">Hydrolase</keyword>
<evidence type="ECO:0000256" key="5">
    <source>
        <dbReference type="ARBA" id="ARBA00022801"/>
    </source>
</evidence>
<evidence type="ECO:0000256" key="9">
    <source>
        <dbReference type="ARBA" id="ARBA00023242"/>
    </source>
</evidence>
<dbReference type="FunFam" id="1.20.120.1080:FF:000018">
    <property type="entry name" value="Pre-mRNA-splicing factor ATP-dependent RNA helicase prp16"/>
    <property type="match status" value="1"/>
</dbReference>
<dbReference type="Pfam" id="PF00270">
    <property type="entry name" value="DEAD"/>
    <property type="match status" value="1"/>
</dbReference>
<dbReference type="OrthoDB" id="10253254at2759"/>
<comment type="caution">
    <text evidence="16">The sequence shown here is derived from an EMBL/GenBank/DDBJ whole genome shotgun (WGS) entry which is preliminary data.</text>
</comment>
<dbReference type="EMBL" id="PUHR01000057">
    <property type="protein sequence ID" value="KAG0668803.1"/>
    <property type="molecule type" value="Genomic_DNA"/>
</dbReference>
<accession>A0A9P6WAH6</accession>
<dbReference type="FunFam" id="3.40.50.300:FF:000007">
    <property type="entry name" value="Pre-mRNA-splicing factor ATP-dependent RNA helicase"/>
    <property type="match status" value="1"/>
</dbReference>
<evidence type="ECO:0000256" key="10">
    <source>
        <dbReference type="ARBA" id="ARBA00038040"/>
    </source>
</evidence>
<organism evidence="16 17">
    <name type="scientific">Maudiozyma exigua</name>
    <name type="common">Yeast</name>
    <name type="synonym">Kazachstania exigua</name>
    <dbReference type="NCBI Taxonomy" id="34358"/>
    <lineage>
        <taxon>Eukaryota</taxon>
        <taxon>Fungi</taxon>
        <taxon>Dikarya</taxon>
        <taxon>Ascomycota</taxon>
        <taxon>Saccharomycotina</taxon>
        <taxon>Saccharomycetes</taxon>
        <taxon>Saccharomycetales</taxon>
        <taxon>Saccharomycetaceae</taxon>
        <taxon>Maudiozyma</taxon>
    </lineage>
</organism>
<dbReference type="InterPro" id="IPR002464">
    <property type="entry name" value="DNA/RNA_helicase_DEAH_CS"/>
</dbReference>
<dbReference type="SMART" id="SM00847">
    <property type="entry name" value="HA2"/>
    <property type="match status" value="1"/>
</dbReference>